<dbReference type="Proteomes" id="UP000183809">
    <property type="component" value="Unassembled WGS sequence"/>
</dbReference>
<dbReference type="InterPro" id="IPR013906">
    <property type="entry name" value="eIF3j"/>
</dbReference>
<gene>
    <name evidence="5" type="primary">HCR1</name>
    <name evidence="7" type="ORF">BKCO1_5200022</name>
</gene>
<comment type="similarity">
    <text evidence="5">Belongs to the eIF-3 subunit J family.</text>
</comment>
<dbReference type="EMBL" id="MNUE01000052">
    <property type="protein sequence ID" value="OJD31102.1"/>
    <property type="molecule type" value="Genomic_DNA"/>
</dbReference>
<evidence type="ECO:0000256" key="5">
    <source>
        <dbReference type="HAMAP-Rule" id="MF_03009"/>
    </source>
</evidence>
<dbReference type="GO" id="GO:0003743">
    <property type="term" value="F:translation initiation factor activity"/>
    <property type="evidence" value="ECO:0007669"/>
    <property type="project" value="UniProtKB-UniRule"/>
</dbReference>
<evidence type="ECO:0000256" key="4">
    <source>
        <dbReference type="ARBA" id="ARBA00023054"/>
    </source>
</evidence>
<feature type="region of interest" description="Disordered" evidence="6">
    <location>
        <begin position="1"/>
        <end position="114"/>
    </location>
</feature>
<protein>
    <recommendedName>
        <fullName evidence="5">Eukaryotic translation initiation factor 3 subunit J</fullName>
        <shortName evidence="5">eIF3j</shortName>
    </recommendedName>
    <alternativeName>
        <fullName evidence="5">Eukaryotic translation initiation factor 3 30 kDa subunit homolog</fullName>
        <shortName evidence="5">eIF-3 30 kDa subunit homolog</shortName>
    </alternativeName>
</protein>
<keyword evidence="2 5" id="KW-0396">Initiation factor</keyword>
<feature type="compositionally biased region" description="Basic and acidic residues" evidence="6">
    <location>
        <begin position="76"/>
        <end position="92"/>
    </location>
</feature>
<dbReference type="Pfam" id="PF08597">
    <property type="entry name" value="eIF3_subunit"/>
    <property type="match status" value="1"/>
</dbReference>
<feature type="compositionally biased region" description="Basic and acidic residues" evidence="6">
    <location>
        <begin position="49"/>
        <end position="69"/>
    </location>
</feature>
<evidence type="ECO:0000256" key="6">
    <source>
        <dbReference type="SAM" id="MobiDB-lite"/>
    </source>
</evidence>
<evidence type="ECO:0000256" key="2">
    <source>
        <dbReference type="ARBA" id="ARBA00022540"/>
    </source>
</evidence>
<dbReference type="PANTHER" id="PTHR21681">
    <property type="entry name" value="EUKARYOTIC TRANSLATION INITIATION FACTOR 3 SUBUNIT J"/>
    <property type="match status" value="1"/>
</dbReference>
<evidence type="ECO:0000256" key="3">
    <source>
        <dbReference type="ARBA" id="ARBA00022917"/>
    </source>
</evidence>
<name>A0A1J9QQA2_9PEZI</name>
<dbReference type="HAMAP" id="MF_03009">
    <property type="entry name" value="eIF3j"/>
    <property type="match status" value="1"/>
</dbReference>
<keyword evidence="8" id="KW-1185">Reference proteome</keyword>
<keyword evidence="4" id="KW-0175">Coiled coil</keyword>
<dbReference type="InterPro" id="IPR023194">
    <property type="entry name" value="eIF3-like_dom_sf"/>
</dbReference>
<dbReference type="OrthoDB" id="20381at2759"/>
<proteinExistence type="inferred from homology"/>
<evidence type="ECO:0000313" key="7">
    <source>
        <dbReference type="EMBL" id="OJD31102.1"/>
    </source>
</evidence>
<dbReference type="FunFam" id="1.10.246.60:FF:000003">
    <property type="entry name" value="Eukaryotic translation initiation factor 3 subunit J"/>
    <property type="match status" value="1"/>
</dbReference>
<comment type="caution">
    <text evidence="7">The sequence shown here is derived from an EMBL/GenBank/DDBJ whole genome shotgun (WGS) entry which is preliminary data.</text>
</comment>
<dbReference type="GO" id="GO:0005852">
    <property type="term" value="C:eukaryotic translation initiation factor 3 complex"/>
    <property type="evidence" value="ECO:0007669"/>
    <property type="project" value="UniProtKB-UniRule"/>
</dbReference>
<comment type="subunit">
    <text evidence="5">Component of the eukaryotic translation initiation factor 3 (eIF-3) complex.</text>
</comment>
<dbReference type="Gene3D" id="1.10.246.60">
    <property type="entry name" value="Eukaryotic translation initiation factor 3 like domains"/>
    <property type="match status" value="1"/>
</dbReference>
<reference evidence="7 8" key="1">
    <citation type="submission" date="2016-10" db="EMBL/GenBank/DDBJ databases">
        <title>Proteomics and genomics reveal pathogen-plant mechanisms compatible with a hemibiotrophic lifestyle of Diplodia corticola.</title>
        <authorList>
            <person name="Fernandes I."/>
            <person name="De Jonge R."/>
            <person name="Van De Peer Y."/>
            <person name="Devreese B."/>
            <person name="Alves A."/>
            <person name="Esteves A.C."/>
        </authorList>
    </citation>
    <scope>NUCLEOTIDE SEQUENCE [LARGE SCALE GENOMIC DNA]</scope>
    <source>
        <strain evidence="7 8">CBS 112549</strain>
    </source>
</reference>
<keyword evidence="1 5" id="KW-0963">Cytoplasm</keyword>
<comment type="subcellular location">
    <subcellularLocation>
        <location evidence="5">Cytoplasm</location>
    </subcellularLocation>
</comment>
<dbReference type="AlphaFoldDB" id="A0A1J9QQA2"/>
<feature type="region of interest" description="Disordered" evidence="6">
    <location>
        <begin position="224"/>
        <end position="246"/>
    </location>
</feature>
<dbReference type="GO" id="GO:0001732">
    <property type="term" value="P:formation of cytoplasmic translation initiation complex"/>
    <property type="evidence" value="ECO:0007669"/>
    <property type="project" value="UniProtKB-UniRule"/>
</dbReference>
<feature type="compositionally biased region" description="Basic and acidic residues" evidence="6">
    <location>
        <begin position="224"/>
        <end position="236"/>
    </location>
</feature>
<keyword evidence="3 5" id="KW-0648">Protein biosynthesis</keyword>
<organism evidence="7 8">
    <name type="scientific">Diplodia corticola</name>
    <dbReference type="NCBI Taxonomy" id="236234"/>
    <lineage>
        <taxon>Eukaryota</taxon>
        <taxon>Fungi</taxon>
        <taxon>Dikarya</taxon>
        <taxon>Ascomycota</taxon>
        <taxon>Pezizomycotina</taxon>
        <taxon>Dothideomycetes</taxon>
        <taxon>Dothideomycetes incertae sedis</taxon>
        <taxon>Botryosphaeriales</taxon>
        <taxon>Botryosphaeriaceae</taxon>
        <taxon>Diplodia</taxon>
    </lineage>
</organism>
<evidence type="ECO:0000256" key="1">
    <source>
        <dbReference type="ARBA" id="ARBA00022490"/>
    </source>
</evidence>
<dbReference type="GO" id="GO:0016282">
    <property type="term" value="C:eukaryotic 43S preinitiation complex"/>
    <property type="evidence" value="ECO:0007669"/>
    <property type="project" value="UniProtKB-UniRule"/>
</dbReference>
<sequence length="273" mass="30294">MPPSKWDDESDGEGNSPPAPIVRRGKFDDEEDEDDVLDSWDAAEDSEVEREKEKKAAEAKAKAEAEAKANHKSKSQRLEDRIRENRLKKEAATGDSDDEDEDEATRRARLRKSEMDSDLAAAEDLFGELAIGGGSKRSATKPAVMVDPKDANNTIDLSTLKIFNPSTKDDFHKLRDTLAPLLVANSKKPQYNLFLQEFCKQIAKELPSDQIKKISSGLTTLSNEKMKEEKAAEKGGKKSKAAKTKTSLNATRDVAYKADTATYDEDFGDDDFM</sequence>
<accession>A0A1J9QQA2</accession>
<feature type="compositionally biased region" description="Acidic residues" evidence="6">
    <location>
        <begin position="28"/>
        <end position="48"/>
    </location>
</feature>
<comment type="function">
    <text evidence="5">Component of the eukaryotic translation initiation factor 3 (eIF-3) complex, which is involved in protein synthesis of a specialized repertoire of mRNAs and, together with other initiation factors, stimulates binding of mRNA and methionyl-tRNAi to the 40S ribosome. The eIF-3 complex specifically targets and initiates translation of a subset of mRNAs involved in cell proliferation.</text>
</comment>
<dbReference type="PANTHER" id="PTHR21681:SF0">
    <property type="entry name" value="EUKARYOTIC TRANSLATION INITIATION FACTOR 3 SUBUNIT J"/>
    <property type="match status" value="1"/>
</dbReference>
<evidence type="ECO:0000313" key="8">
    <source>
        <dbReference type="Proteomes" id="UP000183809"/>
    </source>
</evidence>
<dbReference type="STRING" id="236234.A0A1J9QQA2"/>
<dbReference type="GO" id="GO:0033290">
    <property type="term" value="C:eukaryotic 48S preinitiation complex"/>
    <property type="evidence" value="ECO:0007669"/>
    <property type="project" value="UniProtKB-UniRule"/>
</dbReference>